<name>A0A2D3V454_9PEZI</name>
<dbReference type="OrthoDB" id="3682664at2759"/>
<accession>A0A2D3V454</accession>
<feature type="signal peptide" evidence="1">
    <location>
        <begin position="1"/>
        <end position="22"/>
    </location>
</feature>
<evidence type="ECO:0000313" key="2">
    <source>
        <dbReference type="EMBL" id="CZT22753.1"/>
    </source>
</evidence>
<dbReference type="InterPro" id="IPR006771">
    <property type="entry name" value="CetA-like"/>
</dbReference>
<dbReference type="GeneID" id="35603553"/>
<dbReference type="PANTHER" id="PTHR36195:SF4">
    <property type="entry name" value="DOMAIN PROTEIN, PUTATIVE (AFU_ORTHOLOGUE AFUA_5G01990)-RELATED"/>
    <property type="match status" value="1"/>
</dbReference>
<feature type="chain" id="PRO_5013770367" evidence="1">
    <location>
        <begin position="23"/>
        <end position="279"/>
    </location>
</feature>
<reference evidence="2 3" key="1">
    <citation type="submission" date="2016-03" db="EMBL/GenBank/DDBJ databases">
        <authorList>
            <person name="Ploux O."/>
        </authorList>
    </citation>
    <scope>NUCLEOTIDE SEQUENCE [LARGE SCALE GENOMIC DNA]</scope>
    <source>
        <strain evidence="2 3">URUG2</strain>
    </source>
</reference>
<organism evidence="2 3">
    <name type="scientific">Ramularia collo-cygni</name>
    <dbReference type="NCBI Taxonomy" id="112498"/>
    <lineage>
        <taxon>Eukaryota</taxon>
        <taxon>Fungi</taxon>
        <taxon>Dikarya</taxon>
        <taxon>Ascomycota</taxon>
        <taxon>Pezizomycotina</taxon>
        <taxon>Dothideomycetes</taxon>
        <taxon>Dothideomycetidae</taxon>
        <taxon>Mycosphaerellales</taxon>
        <taxon>Mycosphaerellaceae</taxon>
        <taxon>Ramularia</taxon>
    </lineage>
</organism>
<dbReference type="EMBL" id="FJUY01000014">
    <property type="protein sequence ID" value="CZT22753.1"/>
    <property type="molecule type" value="Genomic_DNA"/>
</dbReference>
<dbReference type="Proteomes" id="UP000225277">
    <property type="component" value="Unassembled WGS sequence"/>
</dbReference>
<gene>
    <name evidence="2" type="ORF">RCC_08458</name>
</gene>
<dbReference type="STRING" id="112498.A0A2D3V454"/>
<dbReference type="InterPro" id="IPR037176">
    <property type="entry name" value="Osmotin/thaumatin-like_sf"/>
</dbReference>
<keyword evidence="3" id="KW-1185">Reference proteome</keyword>
<evidence type="ECO:0000256" key="1">
    <source>
        <dbReference type="SAM" id="SignalP"/>
    </source>
</evidence>
<sequence length="279" mass="29277">MVNAALTSLALFGASVSALGRAHVVNKCSYEVFMCETPASGGGQQTVDKTLQPGESWDQQYTSLSNGAGWSIKLSKTEGAFGGNILQYEYTYQNDNMIWYDLSCVDGNPWDGNWEITSDSDSCNPKQQAYRYATDDAYGMQSCAASDSITVTLCSGEAGDDSPAGYSSASSVDSPASYAPASSQVAPASHAAPSSTSAVWAPVYNFDGPSPSSSSAVWAPVYNFDGPSPTATTFATKTTVAPAYGGGAVTITQVVTEIATATQYVKRHQHHPRGAHQHA</sequence>
<keyword evidence="1" id="KW-0732">Signal</keyword>
<dbReference type="AlphaFoldDB" id="A0A2D3V454"/>
<dbReference type="SUPFAM" id="SSF49870">
    <property type="entry name" value="Osmotin, thaumatin-like protein"/>
    <property type="match status" value="1"/>
</dbReference>
<evidence type="ECO:0000313" key="3">
    <source>
        <dbReference type="Proteomes" id="UP000225277"/>
    </source>
</evidence>
<protein>
    <submittedName>
        <fullName evidence="2">Uncharacterized protein</fullName>
    </submittedName>
</protein>
<proteinExistence type="predicted"/>
<dbReference type="PANTHER" id="PTHR36195">
    <property type="entry name" value="DOMAIN PROTEIN, PUTATIVE (AFU_ORTHOLOGUE AFUA_5G01990)-RELATED-RELATED"/>
    <property type="match status" value="1"/>
</dbReference>
<dbReference type="RefSeq" id="XP_023629477.1">
    <property type="nucleotide sequence ID" value="XM_023773709.1"/>
</dbReference>
<dbReference type="Pfam" id="PF04681">
    <property type="entry name" value="Bys1"/>
    <property type="match status" value="1"/>
</dbReference>